<evidence type="ECO:0000313" key="3">
    <source>
        <dbReference type="Proteomes" id="UP000186206"/>
    </source>
</evidence>
<dbReference type="InterPro" id="IPR008894">
    <property type="entry name" value="QdtA_cupin_dom"/>
</dbReference>
<dbReference type="InterPro" id="IPR014710">
    <property type="entry name" value="RmlC-like_jellyroll"/>
</dbReference>
<name>A0ABX3F7R4_9VIBR</name>
<gene>
    <name evidence="2" type="ORF">BIY21_04175</name>
</gene>
<reference evidence="2 3" key="1">
    <citation type="submission" date="2016-09" db="EMBL/GenBank/DDBJ databases">
        <title>Genomic Taxonomy of the Vibrionaceae.</title>
        <authorList>
            <person name="Gonzalez-Castillo A."/>
            <person name="Gomez-Gil B."/>
            <person name="Enciso-Ibarra K."/>
        </authorList>
    </citation>
    <scope>NUCLEOTIDE SEQUENCE [LARGE SCALE GENOMIC DNA]</scope>
    <source>
        <strain evidence="2 3">CAIM 1731</strain>
    </source>
</reference>
<dbReference type="Pfam" id="PF05523">
    <property type="entry name" value="FdtA"/>
    <property type="match status" value="1"/>
</dbReference>
<dbReference type="Gene3D" id="2.60.120.10">
    <property type="entry name" value="Jelly Rolls"/>
    <property type="match status" value="1"/>
</dbReference>
<protein>
    <submittedName>
        <fullName evidence="2">dTDP-6-deoxy-3,4-keto-hexulose isomerase</fullName>
    </submittedName>
</protein>
<dbReference type="RefSeq" id="WP_075652148.1">
    <property type="nucleotide sequence ID" value="NZ_AP019657.1"/>
</dbReference>
<feature type="domain" description="Sugar 3,4-ketoisomerase QdtA cupin" evidence="1">
    <location>
        <begin position="5"/>
        <end position="132"/>
    </location>
</feature>
<evidence type="ECO:0000313" key="2">
    <source>
        <dbReference type="EMBL" id="OLQ86636.1"/>
    </source>
</evidence>
<evidence type="ECO:0000259" key="1">
    <source>
        <dbReference type="Pfam" id="PF05523"/>
    </source>
</evidence>
<dbReference type="SUPFAM" id="SSF51182">
    <property type="entry name" value="RmlC-like cupins"/>
    <property type="match status" value="1"/>
</dbReference>
<proteinExistence type="predicted"/>
<sequence>MNKLIHLIDFPNFTDERGTLVALESCKTIPFDIKRVYYLFDLKNGISRGFHAHKETRQVAICLNGSCNILMDDGQSRKTVKLDSPNKGLLIDVFQWHEMHDFTDDCILVVLASHLYLESDYIRNYDEFLEVVSK</sequence>
<dbReference type="EMBL" id="MJMI01000131">
    <property type="protein sequence ID" value="OLQ86636.1"/>
    <property type="molecule type" value="Genomic_DNA"/>
</dbReference>
<comment type="caution">
    <text evidence="2">The sequence shown here is derived from an EMBL/GenBank/DDBJ whole genome shotgun (WGS) entry which is preliminary data.</text>
</comment>
<keyword evidence="3" id="KW-1185">Reference proteome</keyword>
<dbReference type="InterPro" id="IPR011051">
    <property type="entry name" value="RmlC_Cupin_sf"/>
</dbReference>
<keyword evidence="2" id="KW-0413">Isomerase</keyword>
<dbReference type="Proteomes" id="UP000186206">
    <property type="component" value="Unassembled WGS sequence"/>
</dbReference>
<organism evidence="2 3">
    <name type="scientific">Vibrio ponticus</name>
    <dbReference type="NCBI Taxonomy" id="265668"/>
    <lineage>
        <taxon>Bacteria</taxon>
        <taxon>Pseudomonadati</taxon>
        <taxon>Pseudomonadota</taxon>
        <taxon>Gammaproteobacteria</taxon>
        <taxon>Vibrionales</taxon>
        <taxon>Vibrionaceae</taxon>
        <taxon>Vibrio</taxon>
    </lineage>
</organism>
<dbReference type="CDD" id="cd20292">
    <property type="entry name" value="cupin_QdtA-like"/>
    <property type="match status" value="1"/>
</dbReference>
<accession>A0ABX3F7R4</accession>
<dbReference type="GO" id="GO:0016853">
    <property type="term" value="F:isomerase activity"/>
    <property type="evidence" value="ECO:0007669"/>
    <property type="project" value="UniProtKB-KW"/>
</dbReference>